<evidence type="ECO:0000313" key="4">
    <source>
        <dbReference type="EMBL" id="GGK98791.1"/>
    </source>
</evidence>
<dbReference type="InterPro" id="IPR036291">
    <property type="entry name" value="NAD(P)-bd_dom_sf"/>
</dbReference>
<dbReference type="Proteomes" id="UP000656042">
    <property type="component" value="Unassembled WGS sequence"/>
</dbReference>
<sequence length="308" mass="32734">MKVWIAHEEGRNLLGGLPDDVQLEVCTDAISLPSDPADVGFWVPPFVSRVSGTDLLPKMTALRAIQLLTAGADAWTGHVPADVTLCDARGVHDASTSEWVMTAVLAALRRFAFFVRAQDREQWSPRAVTPTPELTGGRVLLIGAGSIGRAIEDRMAPFEVTMTRVARTARPDEGVHGVDDLPSLLPDADVVVLVVPLTEQTRGMVDGGFLAALPDGALLVNASRGPVVDTAALLTELASGRISAALDVTDPEPLPPGHPLWHLPNVLITPHVGGNVQGLLRRGYALVGDQLRRFTAGDPLINKVANGY</sequence>
<evidence type="ECO:0000259" key="3">
    <source>
        <dbReference type="Pfam" id="PF02826"/>
    </source>
</evidence>
<dbReference type="GO" id="GO:0016616">
    <property type="term" value="F:oxidoreductase activity, acting on the CH-OH group of donors, NAD or NADP as acceptor"/>
    <property type="evidence" value="ECO:0007669"/>
    <property type="project" value="UniProtKB-ARBA"/>
</dbReference>
<keyword evidence="1" id="KW-0560">Oxidoreductase</keyword>
<evidence type="ECO:0000313" key="5">
    <source>
        <dbReference type="Proteomes" id="UP000656042"/>
    </source>
</evidence>
<name>A0A8J3FPW0_9ACTN</name>
<dbReference type="PROSITE" id="PS00671">
    <property type="entry name" value="D_2_HYDROXYACID_DH_3"/>
    <property type="match status" value="1"/>
</dbReference>
<keyword evidence="5" id="KW-1185">Reference proteome</keyword>
<dbReference type="Pfam" id="PF02826">
    <property type="entry name" value="2-Hacid_dh_C"/>
    <property type="match status" value="1"/>
</dbReference>
<proteinExistence type="predicted"/>
<dbReference type="SUPFAM" id="SSF51735">
    <property type="entry name" value="NAD(P)-binding Rossmann-fold domains"/>
    <property type="match status" value="1"/>
</dbReference>
<accession>A0A8J3FPW0</accession>
<reference evidence="4" key="2">
    <citation type="submission" date="2020-09" db="EMBL/GenBank/DDBJ databases">
        <authorList>
            <person name="Sun Q."/>
            <person name="Zhou Y."/>
        </authorList>
    </citation>
    <scope>NUCLEOTIDE SEQUENCE</scope>
    <source>
        <strain evidence="4">CGMCC 4.7299</strain>
    </source>
</reference>
<feature type="domain" description="D-isomer specific 2-hydroxyacid dehydrogenase NAD-binding" evidence="3">
    <location>
        <begin position="102"/>
        <end position="273"/>
    </location>
</feature>
<dbReference type="PANTHER" id="PTHR43333">
    <property type="entry name" value="2-HACID_DH_C DOMAIN-CONTAINING PROTEIN"/>
    <property type="match status" value="1"/>
</dbReference>
<dbReference type="CDD" id="cd12166">
    <property type="entry name" value="2-Hacid_dh_7"/>
    <property type="match status" value="1"/>
</dbReference>
<dbReference type="Gene3D" id="3.40.50.720">
    <property type="entry name" value="NAD(P)-binding Rossmann-like Domain"/>
    <property type="match status" value="2"/>
</dbReference>
<evidence type="ECO:0000256" key="1">
    <source>
        <dbReference type="ARBA" id="ARBA00023002"/>
    </source>
</evidence>
<dbReference type="InterPro" id="IPR029753">
    <property type="entry name" value="D-isomer_DH_CS"/>
</dbReference>
<reference evidence="4" key="1">
    <citation type="journal article" date="2014" name="Int. J. Syst. Evol. Microbiol.">
        <title>Complete genome sequence of Corynebacterium casei LMG S-19264T (=DSM 44701T), isolated from a smear-ripened cheese.</title>
        <authorList>
            <consortium name="US DOE Joint Genome Institute (JGI-PGF)"/>
            <person name="Walter F."/>
            <person name="Albersmeier A."/>
            <person name="Kalinowski J."/>
            <person name="Ruckert C."/>
        </authorList>
    </citation>
    <scope>NUCLEOTIDE SEQUENCE</scope>
    <source>
        <strain evidence="4">CGMCC 4.7299</strain>
    </source>
</reference>
<comment type="caution">
    <text evidence="4">The sequence shown here is derived from an EMBL/GenBank/DDBJ whole genome shotgun (WGS) entry which is preliminary data.</text>
</comment>
<protein>
    <submittedName>
        <fullName evidence="4">Dehydrogenase</fullName>
    </submittedName>
</protein>
<evidence type="ECO:0000256" key="2">
    <source>
        <dbReference type="ARBA" id="ARBA00023027"/>
    </source>
</evidence>
<organism evidence="4 5">
    <name type="scientific">Mangrovihabitans endophyticus</name>
    <dbReference type="NCBI Taxonomy" id="1751298"/>
    <lineage>
        <taxon>Bacteria</taxon>
        <taxon>Bacillati</taxon>
        <taxon>Actinomycetota</taxon>
        <taxon>Actinomycetes</taxon>
        <taxon>Micromonosporales</taxon>
        <taxon>Micromonosporaceae</taxon>
        <taxon>Mangrovihabitans</taxon>
    </lineage>
</organism>
<dbReference type="GO" id="GO:0051287">
    <property type="term" value="F:NAD binding"/>
    <property type="evidence" value="ECO:0007669"/>
    <property type="project" value="InterPro"/>
</dbReference>
<gene>
    <name evidence="4" type="ORF">GCM10012284_36350</name>
</gene>
<dbReference type="PANTHER" id="PTHR43333:SF1">
    <property type="entry name" value="D-ISOMER SPECIFIC 2-HYDROXYACID DEHYDROGENASE NAD-BINDING DOMAIN-CONTAINING PROTEIN"/>
    <property type="match status" value="1"/>
</dbReference>
<dbReference type="AlphaFoldDB" id="A0A8J3FPW0"/>
<keyword evidence="2" id="KW-0520">NAD</keyword>
<dbReference type="InterPro" id="IPR006140">
    <property type="entry name" value="D-isomer_DH_NAD-bd"/>
</dbReference>
<dbReference type="RefSeq" id="WP_189080424.1">
    <property type="nucleotide sequence ID" value="NZ_BMMX01000016.1"/>
</dbReference>
<dbReference type="EMBL" id="BMMX01000016">
    <property type="protein sequence ID" value="GGK98791.1"/>
    <property type="molecule type" value="Genomic_DNA"/>
</dbReference>